<keyword evidence="6 9" id="KW-0067">ATP-binding</keyword>
<evidence type="ECO:0000256" key="4">
    <source>
        <dbReference type="ARBA" id="ARBA00022741"/>
    </source>
</evidence>
<feature type="binding site" evidence="9">
    <location>
        <position position="96"/>
    </location>
    <ligand>
        <name>ATP</name>
        <dbReference type="ChEBI" id="CHEBI:30616"/>
    </ligand>
</feature>
<dbReference type="SMART" id="SM00220">
    <property type="entry name" value="S_TKc"/>
    <property type="match status" value="1"/>
</dbReference>
<dbReference type="EMBL" id="JAWHQM010000059">
    <property type="protein sequence ID" value="KAK5635875.1"/>
    <property type="molecule type" value="Genomic_DNA"/>
</dbReference>
<dbReference type="Proteomes" id="UP001305414">
    <property type="component" value="Unassembled WGS sequence"/>
</dbReference>
<keyword evidence="3" id="KW-0808">Transferase</keyword>
<reference evidence="11 12" key="1">
    <citation type="submission" date="2023-10" db="EMBL/GenBank/DDBJ databases">
        <title>Draft genome sequence of Xylaria bambusicola isolate GMP-LS, the root and basal stem rot pathogen of sugarcane in Indonesia.</title>
        <authorList>
            <person name="Selvaraj P."/>
            <person name="Muralishankar V."/>
            <person name="Muruganantham S."/>
            <person name="Sp S."/>
            <person name="Haryani S."/>
            <person name="Lau K.J.X."/>
            <person name="Naqvi N.I."/>
        </authorList>
    </citation>
    <scope>NUCLEOTIDE SEQUENCE [LARGE SCALE GENOMIC DNA]</scope>
    <source>
        <strain evidence="11">GMP-LS</strain>
    </source>
</reference>
<keyword evidence="12" id="KW-1185">Reference proteome</keyword>
<feature type="domain" description="Protein kinase" evidence="10">
    <location>
        <begin position="67"/>
        <end position="273"/>
    </location>
</feature>
<dbReference type="PANTHER" id="PTHR47634:SF9">
    <property type="entry name" value="PROTEIN KINASE DOMAIN-CONTAINING PROTEIN-RELATED"/>
    <property type="match status" value="1"/>
</dbReference>
<dbReference type="GO" id="GO:0000245">
    <property type="term" value="P:spliceosomal complex assembly"/>
    <property type="evidence" value="ECO:0007669"/>
    <property type="project" value="TreeGrafter"/>
</dbReference>
<evidence type="ECO:0000313" key="11">
    <source>
        <dbReference type="EMBL" id="KAK5635875.1"/>
    </source>
</evidence>
<gene>
    <name evidence="11" type="ORF">RRF57_011587</name>
</gene>
<dbReference type="GO" id="GO:0050684">
    <property type="term" value="P:regulation of mRNA processing"/>
    <property type="evidence" value="ECO:0007669"/>
    <property type="project" value="TreeGrafter"/>
</dbReference>
<evidence type="ECO:0000256" key="8">
    <source>
        <dbReference type="ARBA" id="ARBA00048679"/>
    </source>
</evidence>
<dbReference type="Gene3D" id="3.30.200.20">
    <property type="entry name" value="Phosphorylase Kinase, domain 1"/>
    <property type="match status" value="1"/>
</dbReference>
<dbReference type="InterPro" id="IPR011009">
    <property type="entry name" value="Kinase-like_dom_sf"/>
</dbReference>
<sequence length="282" mass="31744">MINLRRTSGVISVAGPRVLVPFSSQRHNSQTVSFPYTCDVDAEPLHHYRPGGYHPVHLGGQLKNRRYKILHKVGWGGYSTTWAARDRDLQRYVAIKISMAGSMSSNEASILQLISSSPCYTYRGKEHILLPRGTNGKHPCLVLELLGPSIPDLIDSYLHDERLPAQAARSIAYQVLTGVDFLAHLNISHGGVHKHAQSAQAWSSEANRQVCFKSTFAFLSHPTYTLRGKHVRVRRCELTTQDLDKISELARLLLRWEPARRSLARDIASDLWFHDSSTRISD</sequence>
<evidence type="ECO:0000256" key="2">
    <source>
        <dbReference type="ARBA" id="ARBA00022527"/>
    </source>
</evidence>
<dbReference type="GO" id="GO:0005524">
    <property type="term" value="F:ATP binding"/>
    <property type="evidence" value="ECO:0007669"/>
    <property type="project" value="UniProtKB-UniRule"/>
</dbReference>
<dbReference type="InterPro" id="IPR051334">
    <property type="entry name" value="SRPK"/>
</dbReference>
<dbReference type="InterPro" id="IPR017441">
    <property type="entry name" value="Protein_kinase_ATP_BS"/>
</dbReference>
<name>A0AAN7UN39_9PEZI</name>
<comment type="catalytic activity">
    <reaction evidence="8">
        <text>L-seryl-[protein] + ATP = O-phospho-L-seryl-[protein] + ADP + H(+)</text>
        <dbReference type="Rhea" id="RHEA:17989"/>
        <dbReference type="Rhea" id="RHEA-COMP:9863"/>
        <dbReference type="Rhea" id="RHEA-COMP:11604"/>
        <dbReference type="ChEBI" id="CHEBI:15378"/>
        <dbReference type="ChEBI" id="CHEBI:29999"/>
        <dbReference type="ChEBI" id="CHEBI:30616"/>
        <dbReference type="ChEBI" id="CHEBI:83421"/>
        <dbReference type="ChEBI" id="CHEBI:456216"/>
        <dbReference type="EC" id="2.7.11.1"/>
    </reaction>
</comment>
<evidence type="ECO:0000256" key="3">
    <source>
        <dbReference type="ARBA" id="ARBA00022679"/>
    </source>
</evidence>
<organism evidence="11 12">
    <name type="scientific">Xylaria bambusicola</name>
    <dbReference type="NCBI Taxonomy" id="326684"/>
    <lineage>
        <taxon>Eukaryota</taxon>
        <taxon>Fungi</taxon>
        <taxon>Dikarya</taxon>
        <taxon>Ascomycota</taxon>
        <taxon>Pezizomycotina</taxon>
        <taxon>Sordariomycetes</taxon>
        <taxon>Xylariomycetidae</taxon>
        <taxon>Xylariales</taxon>
        <taxon>Xylariaceae</taxon>
        <taxon>Xylaria</taxon>
    </lineage>
</organism>
<dbReference type="AlphaFoldDB" id="A0AAN7UN39"/>
<evidence type="ECO:0000313" key="12">
    <source>
        <dbReference type="Proteomes" id="UP001305414"/>
    </source>
</evidence>
<dbReference type="PROSITE" id="PS00107">
    <property type="entry name" value="PROTEIN_KINASE_ATP"/>
    <property type="match status" value="1"/>
</dbReference>
<dbReference type="GO" id="GO:0004674">
    <property type="term" value="F:protein serine/threonine kinase activity"/>
    <property type="evidence" value="ECO:0007669"/>
    <property type="project" value="UniProtKB-KW"/>
</dbReference>
<comment type="catalytic activity">
    <reaction evidence="7">
        <text>L-threonyl-[protein] + ATP = O-phospho-L-threonyl-[protein] + ADP + H(+)</text>
        <dbReference type="Rhea" id="RHEA:46608"/>
        <dbReference type="Rhea" id="RHEA-COMP:11060"/>
        <dbReference type="Rhea" id="RHEA-COMP:11605"/>
        <dbReference type="ChEBI" id="CHEBI:15378"/>
        <dbReference type="ChEBI" id="CHEBI:30013"/>
        <dbReference type="ChEBI" id="CHEBI:30616"/>
        <dbReference type="ChEBI" id="CHEBI:61977"/>
        <dbReference type="ChEBI" id="CHEBI:456216"/>
        <dbReference type="EC" id="2.7.11.1"/>
    </reaction>
</comment>
<keyword evidence="2" id="KW-0723">Serine/threonine-protein kinase</keyword>
<dbReference type="SUPFAM" id="SSF56112">
    <property type="entry name" value="Protein kinase-like (PK-like)"/>
    <property type="match status" value="1"/>
</dbReference>
<evidence type="ECO:0000256" key="5">
    <source>
        <dbReference type="ARBA" id="ARBA00022777"/>
    </source>
</evidence>
<accession>A0AAN7UN39</accession>
<evidence type="ECO:0000256" key="1">
    <source>
        <dbReference type="ARBA" id="ARBA00012513"/>
    </source>
</evidence>
<proteinExistence type="predicted"/>
<keyword evidence="4 9" id="KW-0547">Nucleotide-binding</keyword>
<evidence type="ECO:0000256" key="7">
    <source>
        <dbReference type="ARBA" id="ARBA00047899"/>
    </source>
</evidence>
<evidence type="ECO:0000256" key="6">
    <source>
        <dbReference type="ARBA" id="ARBA00022840"/>
    </source>
</evidence>
<dbReference type="EC" id="2.7.11.1" evidence="1"/>
<evidence type="ECO:0000259" key="10">
    <source>
        <dbReference type="SMART" id="SM00220"/>
    </source>
</evidence>
<keyword evidence="5" id="KW-0418">Kinase</keyword>
<dbReference type="InterPro" id="IPR000719">
    <property type="entry name" value="Prot_kinase_dom"/>
</dbReference>
<comment type="caution">
    <text evidence="11">The sequence shown here is derived from an EMBL/GenBank/DDBJ whole genome shotgun (WGS) entry which is preliminary data.</text>
</comment>
<dbReference type="PANTHER" id="PTHR47634">
    <property type="entry name" value="PROTEIN KINASE DOMAIN-CONTAINING PROTEIN-RELATED"/>
    <property type="match status" value="1"/>
</dbReference>
<protein>
    <recommendedName>
        <fullName evidence="1">non-specific serine/threonine protein kinase</fullName>
        <ecNumber evidence="1">2.7.11.1</ecNumber>
    </recommendedName>
</protein>
<dbReference type="Gene3D" id="1.10.510.10">
    <property type="entry name" value="Transferase(Phosphotransferase) domain 1"/>
    <property type="match status" value="1"/>
</dbReference>
<evidence type="ECO:0000256" key="9">
    <source>
        <dbReference type="PROSITE-ProRule" id="PRU10141"/>
    </source>
</evidence>